<sequence>MPSSFTFDDFDEIDRKIVELRLVESAPPPPSFSEEELAAAKQQAYGHGVEVGKREIETGLLQQIAGLAAAIEVHLSDLSRQEAKRDANFQRDAVTLALAMLKKLAPAIAAKAALDEAERLLNECLEERYDEPRLVVRVHETMLEPLKERIATLTDARHFNGKVVMFSEPNFAPSDVRVEWADGGAERRVAIVLAAIERLAIESIPTQAT</sequence>
<evidence type="ECO:0000313" key="3">
    <source>
        <dbReference type="EMBL" id="GIL41445.1"/>
    </source>
</evidence>
<evidence type="ECO:0000313" key="4">
    <source>
        <dbReference type="Proteomes" id="UP000681075"/>
    </source>
</evidence>
<keyword evidence="4" id="KW-1185">Reference proteome</keyword>
<evidence type="ECO:0008006" key="5">
    <source>
        <dbReference type="Google" id="ProtNLM"/>
    </source>
</evidence>
<dbReference type="EMBL" id="BOPV01000001">
    <property type="protein sequence ID" value="GIL41445.1"/>
    <property type="molecule type" value="Genomic_DNA"/>
</dbReference>
<evidence type="ECO:0000256" key="1">
    <source>
        <dbReference type="ARBA" id="ARBA00022448"/>
    </source>
</evidence>
<dbReference type="PANTHER" id="PTHR34982:SF1">
    <property type="entry name" value="FLAGELLAR ASSEMBLY PROTEIN FLIH"/>
    <property type="match status" value="1"/>
</dbReference>
<reference evidence="3" key="1">
    <citation type="submission" date="2021-02" db="EMBL/GenBank/DDBJ databases">
        <title>Genome sequence of Rhodospirillales sp. strain TMPK1 isolated from soil.</title>
        <authorList>
            <person name="Nakai R."/>
            <person name="Kusada H."/>
            <person name="Tamaki H."/>
        </authorList>
    </citation>
    <scope>NUCLEOTIDE SEQUENCE</scope>
    <source>
        <strain evidence="3">TMPK1</strain>
    </source>
</reference>
<protein>
    <recommendedName>
        <fullName evidence="5">Flagellar assembly protein FliH/Type III secretion system HrpE domain-containing protein</fullName>
    </recommendedName>
</protein>
<dbReference type="PANTHER" id="PTHR34982">
    <property type="entry name" value="YOP PROTEINS TRANSLOCATION PROTEIN L"/>
    <property type="match status" value="1"/>
</dbReference>
<dbReference type="RefSeq" id="WP_420244926.1">
    <property type="nucleotide sequence ID" value="NZ_BOPV01000001.1"/>
</dbReference>
<name>A0A8S8XJT2_9PROT</name>
<evidence type="ECO:0000256" key="2">
    <source>
        <dbReference type="ARBA" id="ARBA00022927"/>
    </source>
</evidence>
<keyword evidence="1" id="KW-0813">Transport</keyword>
<comment type="caution">
    <text evidence="3">The sequence shown here is derived from an EMBL/GenBank/DDBJ whole genome shotgun (WGS) entry which is preliminary data.</text>
</comment>
<dbReference type="InterPro" id="IPR051472">
    <property type="entry name" value="T3SS_Stator/FliH"/>
</dbReference>
<gene>
    <name evidence="3" type="ORF">TMPK1_36820</name>
</gene>
<keyword evidence="2" id="KW-0653">Protein transport</keyword>
<dbReference type="Proteomes" id="UP000681075">
    <property type="component" value="Unassembled WGS sequence"/>
</dbReference>
<dbReference type="GO" id="GO:0005829">
    <property type="term" value="C:cytosol"/>
    <property type="evidence" value="ECO:0007669"/>
    <property type="project" value="TreeGrafter"/>
</dbReference>
<proteinExistence type="predicted"/>
<dbReference type="GO" id="GO:0015031">
    <property type="term" value="P:protein transport"/>
    <property type="evidence" value="ECO:0007669"/>
    <property type="project" value="UniProtKB-KW"/>
</dbReference>
<organism evidence="3 4">
    <name type="scientific">Roseiterribacter gracilis</name>
    <dbReference type="NCBI Taxonomy" id="2812848"/>
    <lineage>
        <taxon>Bacteria</taxon>
        <taxon>Pseudomonadati</taxon>
        <taxon>Pseudomonadota</taxon>
        <taxon>Alphaproteobacteria</taxon>
        <taxon>Rhodospirillales</taxon>
        <taxon>Roseiterribacteraceae</taxon>
        <taxon>Roseiterribacter</taxon>
    </lineage>
</organism>
<dbReference type="AlphaFoldDB" id="A0A8S8XJT2"/>
<accession>A0A8S8XJT2</accession>